<feature type="transmembrane region" description="Helical" evidence="8">
    <location>
        <begin position="321"/>
        <end position="341"/>
    </location>
</feature>
<evidence type="ECO:0000256" key="3">
    <source>
        <dbReference type="ARBA" id="ARBA00022448"/>
    </source>
</evidence>
<keyword evidence="5 8" id="KW-0812">Transmembrane</keyword>
<feature type="transmembrane region" description="Helical" evidence="8">
    <location>
        <begin position="256"/>
        <end position="284"/>
    </location>
</feature>
<dbReference type="GO" id="GO:0055085">
    <property type="term" value="P:transmembrane transport"/>
    <property type="evidence" value="ECO:0007669"/>
    <property type="project" value="TreeGrafter"/>
</dbReference>
<evidence type="ECO:0000256" key="5">
    <source>
        <dbReference type="ARBA" id="ARBA00022692"/>
    </source>
</evidence>
<dbReference type="OrthoDB" id="9793390at2"/>
<comment type="similarity">
    <text evidence="2">Belongs to the autoinducer-2 exporter (AI-2E) (TC 2.A.86) family.</text>
</comment>
<dbReference type="AlphaFoldDB" id="A0A366ICA3"/>
<comment type="subcellular location">
    <subcellularLocation>
        <location evidence="1">Cell membrane</location>
        <topology evidence="1">Multi-pass membrane protein</topology>
    </subcellularLocation>
</comment>
<dbReference type="EMBL" id="QNRX01000003">
    <property type="protein sequence ID" value="RBP68396.1"/>
    <property type="molecule type" value="Genomic_DNA"/>
</dbReference>
<evidence type="ECO:0000256" key="2">
    <source>
        <dbReference type="ARBA" id="ARBA00009773"/>
    </source>
</evidence>
<dbReference type="GO" id="GO:0005886">
    <property type="term" value="C:plasma membrane"/>
    <property type="evidence" value="ECO:0007669"/>
    <property type="project" value="UniProtKB-SubCell"/>
</dbReference>
<dbReference type="InterPro" id="IPR002549">
    <property type="entry name" value="AI-2E-like"/>
</dbReference>
<comment type="caution">
    <text evidence="9">The sequence shown here is derived from an EMBL/GenBank/DDBJ whole genome shotgun (WGS) entry which is preliminary data.</text>
</comment>
<name>A0A366ICA3_9FIRM</name>
<evidence type="ECO:0000256" key="1">
    <source>
        <dbReference type="ARBA" id="ARBA00004651"/>
    </source>
</evidence>
<evidence type="ECO:0000256" key="6">
    <source>
        <dbReference type="ARBA" id="ARBA00022989"/>
    </source>
</evidence>
<dbReference type="RefSeq" id="WP_113919822.1">
    <property type="nucleotide sequence ID" value="NZ_QNRX01000003.1"/>
</dbReference>
<dbReference type="PANTHER" id="PTHR21716">
    <property type="entry name" value="TRANSMEMBRANE PROTEIN"/>
    <property type="match status" value="1"/>
</dbReference>
<keyword evidence="6 8" id="KW-1133">Transmembrane helix</keyword>
<feature type="transmembrane region" description="Helical" evidence="8">
    <location>
        <begin position="66"/>
        <end position="85"/>
    </location>
</feature>
<keyword evidence="4" id="KW-1003">Cell membrane</keyword>
<dbReference type="PANTHER" id="PTHR21716:SF53">
    <property type="entry name" value="PERMEASE PERM-RELATED"/>
    <property type="match status" value="1"/>
</dbReference>
<gene>
    <name evidence="9" type="ORF">DES36_103159</name>
</gene>
<evidence type="ECO:0000256" key="8">
    <source>
        <dbReference type="SAM" id="Phobius"/>
    </source>
</evidence>
<keyword evidence="10" id="KW-1185">Reference proteome</keyword>
<feature type="transmembrane region" description="Helical" evidence="8">
    <location>
        <begin position="34"/>
        <end position="54"/>
    </location>
</feature>
<reference evidence="9 10" key="1">
    <citation type="submission" date="2018-06" db="EMBL/GenBank/DDBJ databases">
        <title>Genomic Encyclopedia of Type Strains, Phase IV (KMG-IV): sequencing the most valuable type-strain genomes for metagenomic binning, comparative biology and taxonomic classification.</title>
        <authorList>
            <person name="Goeker M."/>
        </authorList>
    </citation>
    <scope>NUCLEOTIDE SEQUENCE [LARGE SCALE GENOMIC DNA]</scope>
    <source>
        <strain evidence="9 10">DSM 22112</strain>
    </source>
</reference>
<feature type="transmembrane region" description="Helical" evidence="8">
    <location>
        <begin position="10"/>
        <end position="28"/>
    </location>
</feature>
<evidence type="ECO:0000256" key="7">
    <source>
        <dbReference type="ARBA" id="ARBA00023136"/>
    </source>
</evidence>
<organism evidence="9 10">
    <name type="scientific">Alkalibaculum bacchi</name>
    <dbReference type="NCBI Taxonomy" id="645887"/>
    <lineage>
        <taxon>Bacteria</taxon>
        <taxon>Bacillati</taxon>
        <taxon>Bacillota</taxon>
        <taxon>Clostridia</taxon>
        <taxon>Eubacteriales</taxon>
        <taxon>Eubacteriaceae</taxon>
        <taxon>Alkalibaculum</taxon>
    </lineage>
</organism>
<evidence type="ECO:0000256" key="4">
    <source>
        <dbReference type="ARBA" id="ARBA00022475"/>
    </source>
</evidence>
<dbReference type="Proteomes" id="UP000253490">
    <property type="component" value="Unassembled WGS sequence"/>
</dbReference>
<accession>A0A366ICA3</accession>
<evidence type="ECO:0000313" key="10">
    <source>
        <dbReference type="Proteomes" id="UP000253490"/>
    </source>
</evidence>
<evidence type="ECO:0000313" key="9">
    <source>
        <dbReference type="EMBL" id="RBP68396.1"/>
    </source>
</evidence>
<proteinExistence type="inferred from homology"/>
<keyword evidence="3" id="KW-0813">Transport</keyword>
<feature type="transmembrane region" description="Helical" evidence="8">
    <location>
        <begin position="215"/>
        <end position="236"/>
    </location>
</feature>
<keyword evidence="7 8" id="KW-0472">Membrane</keyword>
<sequence length="356" mass="39271">MEFSKRNKDLLIDLSLLLFAFILLWLIRRNIIEVIGPFIASLVIAYLLDPLVLFFQRRKLSRTVSIIIVFVIILAVVSGIFASFIPKLVNEIGDFVVAFPNIVRKVVDFIEGVQEGTLPYDMDMIPSFIDLEKELANLSEKVVAAVGAITTSIISGTGKLLDLIMIPIITFYYLKDKDDAIGIIASIIPNKYKGKVKSIAEDISKVLGGFIRGQLIVATFVGLLTGIGCVLIGLPYSLTIGVVAGFTNVIPYFGPWLGGILPVSLALIVDPVKAIWVIVLILIVQQIESNFLSPQIMSQSVGLHPLAVMFSVLLFGNIFGIVGMIIGVPIMGTIKVLVDYIREYRRDRNRIDYVEE</sequence>
<protein>
    <submittedName>
        <fullName evidence="9">Putative PurR-regulated permease PerM</fullName>
    </submittedName>
</protein>
<dbReference type="Pfam" id="PF01594">
    <property type="entry name" value="AI-2E_transport"/>
    <property type="match status" value="1"/>
</dbReference>